<accession>W2TKT2</accession>
<evidence type="ECO:0000313" key="2">
    <source>
        <dbReference type="EMBL" id="ETN82710.1"/>
    </source>
</evidence>
<gene>
    <name evidence="2" type="ORF">NECAME_07821</name>
</gene>
<dbReference type="Proteomes" id="UP000053676">
    <property type="component" value="Unassembled WGS sequence"/>
</dbReference>
<feature type="non-terminal residue" evidence="2">
    <location>
        <position position="36"/>
    </location>
</feature>
<reference evidence="3" key="1">
    <citation type="journal article" date="2014" name="Nat. Genet.">
        <title>Genome of the human hookworm Necator americanus.</title>
        <authorList>
            <person name="Tang Y.T."/>
            <person name="Gao X."/>
            <person name="Rosa B.A."/>
            <person name="Abubucker S."/>
            <person name="Hallsworth-Pepin K."/>
            <person name="Martin J."/>
            <person name="Tyagi R."/>
            <person name="Heizer E."/>
            <person name="Zhang X."/>
            <person name="Bhonagiri-Palsikar V."/>
            <person name="Minx P."/>
            <person name="Warren W.C."/>
            <person name="Wang Q."/>
            <person name="Zhan B."/>
            <person name="Hotez P.J."/>
            <person name="Sternberg P.W."/>
            <person name="Dougall A."/>
            <person name="Gaze S.T."/>
            <person name="Mulvenna J."/>
            <person name="Sotillo J."/>
            <person name="Ranganathan S."/>
            <person name="Rabelo E.M."/>
            <person name="Wilson R.K."/>
            <person name="Felgner P.L."/>
            <person name="Bethony J."/>
            <person name="Hawdon J.M."/>
            <person name="Gasser R.B."/>
            <person name="Loukas A."/>
            <person name="Mitreva M."/>
        </authorList>
    </citation>
    <scope>NUCLEOTIDE SEQUENCE [LARGE SCALE GENOMIC DNA]</scope>
</reference>
<sequence>MDATTINRESYKGGTGERFAAARPSDKIPRNTDPME</sequence>
<protein>
    <submittedName>
        <fullName evidence="2">Uncharacterized protein</fullName>
    </submittedName>
</protein>
<feature type="region of interest" description="Disordered" evidence="1">
    <location>
        <begin position="1"/>
        <end position="36"/>
    </location>
</feature>
<proteinExistence type="predicted"/>
<dbReference type="AlphaFoldDB" id="W2TKT2"/>
<dbReference type="KEGG" id="nai:NECAME_07821"/>
<evidence type="ECO:0000313" key="3">
    <source>
        <dbReference type="Proteomes" id="UP000053676"/>
    </source>
</evidence>
<organism evidence="2 3">
    <name type="scientific">Necator americanus</name>
    <name type="common">Human hookworm</name>
    <dbReference type="NCBI Taxonomy" id="51031"/>
    <lineage>
        <taxon>Eukaryota</taxon>
        <taxon>Metazoa</taxon>
        <taxon>Ecdysozoa</taxon>
        <taxon>Nematoda</taxon>
        <taxon>Chromadorea</taxon>
        <taxon>Rhabditida</taxon>
        <taxon>Rhabditina</taxon>
        <taxon>Rhabditomorpha</taxon>
        <taxon>Strongyloidea</taxon>
        <taxon>Ancylostomatidae</taxon>
        <taxon>Bunostominae</taxon>
        <taxon>Necator</taxon>
    </lineage>
</organism>
<name>W2TKT2_NECAM</name>
<dbReference type="OrthoDB" id="365640at2759"/>
<keyword evidence="3" id="KW-1185">Reference proteome</keyword>
<evidence type="ECO:0000256" key="1">
    <source>
        <dbReference type="SAM" id="MobiDB-lite"/>
    </source>
</evidence>
<dbReference type="EMBL" id="KI658403">
    <property type="protein sequence ID" value="ETN82710.1"/>
    <property type="molecule type" value="Genomic_DNA"/>
</dbReference>